<proteinExistence type="inferred from homology"/>
<keyword evidence="5 11" id="KW-0732">Signal</keyword>
<keyword evidence="7 10" id="KW-0472">Membrane</keyword>
<keyword evidence="2 10" id="KW-0813">Transport</keyword>
<dbReference type="Proteomes" id="UP000179797">
    <property type="component" value="Unassembled WGS sequence"/>
</dbReference>
<keyword evidence="4 10" id="KW-0812">Transmembrane</keyword>
<evidence type="ECO:0000256" key="2">
    <source>
        <dbReference type="ARBA" id="ARBA00022448"/>
    </source>
</evidence>
<dbReference type="Gene3D" id="2.170.130.10">
    <property type="entry name" value="TonB-dependent receptor, plug domain"/>
    <property type="match status" value="1"/>
</dbReference>
<keyword evidence="9 10" id="KW-0998">Cell outer membrane</keyword>
<keyword evidence="3 10" id="KW-1134">Transmembrane beta strand</keyword>
<evidence type="ECO:0000313" key="13">
    <source>
        <dbReference type="EMBL" id="OHX65175.1"/>
    </source>
</evidence>
<keyword evidence="8" id="KW-0675">Receptor</keyword>
<dbReference type="PANTHER" id="PTHR30069:SF29">
    <property type="entry name" value="HEMOGLOBIN AND HEMOGLOBIN-HAPTOGLOBIN-BINDING PROTEIN 1-RELATED"/>
    <property type="match status" value="1"/>
</dbReference>
<dbReference type="GO" id="GO:0044718">
    <property type="term" value="P:siderophore transmembrane transport"/>
    <property type="evidence" value="ECO:0007669"/>
    <property type="project" value="TreeGrafter"/>
</dbReference>
<feature type="signal peptide" evidence="11">
    <location>
        <begin position="1"/>
        <end position="19"/>
    </location>
</feature>
<sequence>MTKGIISIVFLFSSISLFAQDEFQLPDRELKEVEITAKTMKYYSQGTHIQSFDSTQLALANDGSLANLLRDKAGVHIREYGAAGQLSTISMRGSSPENTAIVWHGINLNSMTTGQTDMSTINTFYFDDIDVQYGSSSAQYGSGAVGGAILLQDNIKWNQKNSFELQTAYGSFNQQFYGFKAQYGNDKWRHKSAILYQSADNDYTFYNDYAKEEQTQNNAGFNHFGVLHESHFRPTANSEISLNLWYTKDEREIQPIMGDNLNPSRYDSLSNENFRAVLNYKIDGTKWTHNASVAYVNDYLLNGESKIASERIIGDYRAETSLSDKATLLLGGTVNHIWPDVYAYAANTTETRSSLFAAIRYDFNDRLSASATIRQTWVTGYVAPFTPSANLTYLAIDNQKNKLTIKSSVGRSYRVPTLNERYWGGETNSNIQPEDGYNVDLGGDYTLTSNSLRFNLNVTGFYLRTSNKILWVPGNPTYAKNVKNARSFGVESAAKLDNYHSNHRLKWAVGLSYTFTDAQNMDKEKQLIYVPKNQFKNYVTLNYHKWFINVDHQAIGKRTTSNDYYNLDAFSVFNAAVGKSIQFNKTALRITFKVNNLTDEAYQNYEEYPMPGRNYMMKANFTF</sequence>
<evidence type="ECO:0000256" key="7">
    <source>
        <dbReference type="ARBA" id="ARBA00023136"/>
    </source>
</evidence>
<dbReference type="InterPro" id="IPR039426">
    <property type="entry name" value="TonB-dep_rcpt-like"/>
</dbReference>
<dbReference type="Pfam" id="PF00593">
    <property type="entry name" value="TonB_dep_Rec_b-barrel"/>
    <property type="match status" value="1"/>
</dbReference>
<reference evidence="13 14" key="1">
    <citation type="journal article" date="2012" name="Int. J. Syst. Evol. Microbiol.">
        <title>Flammeovirga pacifica sp. nov., isolated from deep-sea sediment.</title>
        <authorList>
            <person name="Xu H."/>
            <person name="Fu Y."/>
            <person name="Yang N."/>
            <person name="Ding Z."/>
            <person name="Lai Q."/>
            <person name="Zeng R."/>
        </authorList>
    </citation>
    <scope>NUCLEOTIDE SEQUENCE [LARGE SCALE GENOMIC DNA]</scope>
    <source>
        <strain evidence="14">DSM 24597 / LMG 26175 / WPAGA1</strain>
    </source>
</reference>
<dbReference type="SUPFAM" id="SSF56935">
    <property type="entry name" value="Porins"/>
    <property type="match status" value="1"/>
</dbReference>
<keyword evidence="14" id="KW-1185">Reference proteome</keyword>
<evidence type="ECO:0000256" key="10">
    <source>
        <dbReference type="PROSITE-ProRule" id="PRU01360"/>
    </source>
</evidence>
<evidence type="ECO:0000256" key="6">
    <source>
        <dbReference type="ARBA" id="ARBA00023077"/>
    </source>
</evidence>
<feature type="domain" description="TonB-dependent receptor-like beta-barrel" evidence="12">
    <location>
        <begin position="120"/>
        <end position="597"/>
    </location>
</feature>
<protein>
    <recommendedName>
        <fullName evidence="12">TonB-dependent receptor-like beta-barrel domain-containing protein</fullName>
    </recommendedName>
</protein>
<dbReference type="AlphaFoldDB" id="A0A1S1YWI0"/>
<evidence type="ECO:0000256" key="4">
    <source>
        <dbReference type="ARBA" id="ARBA00022692"/>
    </source>
</evidence>
<comment type="caution">
    <text evidence="13">The sequence shown here is derived from an EMBL/GenBank/DDBJ whole genome shotgun (WGS) entry which is preliminary data.</text>
</comment>
<evidence type="ECO:0000256" key="9">
    <source>
        <dbReference type="ARBA" id="ARBA00023237"/>
    </source>
</evidence>
<dbReference type="GO" id="GO:0009279">
    <property type="term" value="C:cell outer membrane"/>
    <property type="evidence" value="ECO:0007669"/>
    <property type="project" value="UniProtKB-SubCell"/>
</dbReference>
<comment type="similarity">
    <text evidence="10">Belongs to the TonB-dependent receptor family.</text>
</comment>
<dbReference type="InterPro" id="IPR037066">
    <property type="entry name" value="Plug_dom_sf"/>
</dbReference>
<gene>
    <name evidence="13" type="ORF">NH26_01815</name>
</gene>
<dbReference type="InterPro" id="IPR000531">
    <property type="entry name" value="Beta-barrel_TonB"/>
</dbReference>
<evidence type="ECO:0000313" key="14">
    <source>
        <dbReference type="Proteomes" id="UP000179797"/>
    </source>
</evidence>
<evidence type="ECO:0000259" key="12">
    <source>
        <dbReference type="Pfam" id="PF00593"/>
    </source>
</evidence>
<evidence type="ECO:0000256" key="3">
    <source>
        <dbReference type="ARBA" id="ARBA00022452"/>
    </source>
</evidence>
<organism evidence="13 14">
    <name type="scientific">Flammeovirga pacifica</name>
    <dbReference type="NCBI Taxonomy" id="915059"/>
    <lineage>
        <taxon>Bacteria</taxon>
        <taxon>Pseudomonadati</taxon>
        <taxon>Bacteroidota</taxon>
        <taxon>Cytophagia</taxon>
        <taxon>Cytophagales</taxon>
        <taxon>Flammeovirgaceae</taxon>
        <taxon>Flammeovirga</taxon>
    </lineage>
</organism>
<accession>A0A1S1YWI0</accession>
<evidence type="ECO:0000256" key="1">
    <source>
        <dbReference type="ARBA" id="ARBA00004571"/>
    </source>
</evidence>
<dbReference type="PROSITE" id="PS52016">
    <property type="entry name" value="TONB_DEPENDENT_REC_3"/>
    <property type="match status" value="1"/>
</dbReference>
<dbReference type="RefSeq" id="WP_044226776.1">
    <property type="nucleotide sequence ID" value="NZ_JRYR02000001.1"/>
</dbReference>
<comment type="subcellular location">
    <subcellularLocation>
        <location evidence="1 10">Cell outer membrane</location>
        <topology evidence="1 10">Multi-pass membrane protein</topology>
    </subcellularLocation>
</comment>
<name>A0A1S1YWI0_FLAPC</name>
<dbReference type="STRING" id="915059.NH26_01815"/>
<keyword evidence="6" id="KW-0798">TonB box</keyword>
<evidence type="ECO:0000256" key="5">
    <source>
        <dbReference type="ARBA" id="ARBA00022729"/>
    </source>
</evidence>
<dbReference type="EMBL" id="JRYR02000001">
    <property type="protein sequence ID" value="OHX65175.1"/>
    <property type="molecule type" value="Genomic_DNA"/>
</dbReference>
<dbReference type="GO" id="GO:0015344">
    <property type="term" value="F:siderophore uptake transmembrane transporter activity"/>
    <property type="evidence" value="ECO:0007669"/>
    <property type="project" value="TreeGrafter"/>
</dbReference>
<evidence type="ECO:0000256" key="8">
    <source>
        <dbReference type="ARBA" id="ARBA00023170"/>
    </source>
</evidence>
<feature type="chain" id="PRO_5010273112" description="TonB-dependent receptor-like beta-barrel domain-containing protein" evidence="11">
    <location>
        <begin position="20"/>
        <end position="623"/>
    </location>
</feature>
<evidence type="ECO:0000256" key="11">
    <source>
        <dbReference type="SAM" id="SignalP"/>
    </source>
</evidence>
<dbReference type="InterPro" id="IPR036942">
    <property type="entry name" value="Beta-barrel_TonB_sf"/>
</dbReference>
<dbReference type="Gene3D" id="2.40.170.20">
    <property type="entry name" value="TonB-dependent receptor, beta-barrel domain"/>
    <property type="match status" value="1"/>
</dbReference>
<dbReference type="PANTHER" id="PTHR30069">
    <property type="entry name" value="TONB-DEPENDENT OUTER MEMBRANE RECEPTOR"/>
    <property type="match status" value="1"/>
</dbReference>
<dbReference type="OrthoDB" id="9762903at2"/>